<dbReference type="InterPro" id="IPR050582">
    <property type="entry name" value="HAD-like_SerB"/>
</dbReference>
<reference evidence="2 3" key="1">
    <citation type="submission" date="2016-11" db="EMBL/GenBank/DDBJ databases">
        <authorList>
            <person name="Jaros S."/>
            <person name="Januszkiewicz K."/>
            <person name="Wedrychowicz H."/>
        </authorList>
    </citation>
    <scope>NUCLEOTIDE SEQUENCE [LARGE SCALE GENOMIC DNA]</scope>
    <source>
        <strain evidence="2 3">DSM 16010</strain>
    </source>
</reference>
<dbReference type="Proteomes" id="UP000184206">
    <property type="component" value="Unassembled WGS sequence"/>
</dbReference>
<dbReference type="SUPFAM" id="SSF56784">
    <property type="entry name" value="HAD-like"/>
    <property type="match status" value="1"/>
</dbReference>
<proteinExistence type="inferred from homology"/>
<comment type="similarity">
    <text evidence="1">Belongs to the HAD-like hydrolase superfamily. SerB family.</text>
</comment>
<dbReference type="PANTHER" id="PTHR43344">
    <property type="entry name" value="PHOSPHOSERINE PHOSPHATASE"/>
    <property type="match status" value="1"/>
</dbReference>
<dbReference type="STRING" id="1123231.SAMN02745189_01113"/>
<keyword evidence="2" id="KW-0378">Hydrolase</keyword>
<dbReference type="Pfam" id="PF12710">
    <property type="entry name" value="HAD"/>
    <property type="match status" value="1"/>
</dbReference>
<keyword evidence="3" id="KW-1185">Reference proteome</keyword>
<evidence type="ECO:0000256" key="1">
    <source>
        <dbReference type="ARBA" id="ARBA00009184"/>
    </source>
</evidence>
<accession>A0A1M7E652</accession>
<dbReference type="Gene3D" id="1.20.1440.100">
    <property type="entry name" value="SG protein - dephosphorylation function"/>
    <property type="match status" value="1"/>
</dbReference>
<gene>
    <name evidence="2" type="ORF">SAMN02745189_01113</name>
</gene>
<organism evidence="2 3">
    <name type="scientific">Lacicoccus alkaliphilus DSM 16010</name>
    <dbReference type="NCBI Taxonomy" id="1123231"/>
    <lineage>
        <taxon>Bacteria</taxon>
        <taxon>Bacillati</taxon>
        <taxon>Bacillota</taxon>
        <taxon>Bacilli</taxon>
        <taxon>Bacillales</taxon>
        <taxon>Salinicoccaceae</taxon>
        <taxon>Lacicoccus</taxon>
    </lineage>
</organism>
<dbReference type="AlphaFoldDB" id="A0A1M7E652"/>
<dbReference type="Gene3D" id="3.40.50.1000">
    <property type="entry name" value="HAD superfamily/HAD-like"/>
    <property type="match status" value="1"/>
</dbReference>
<dbReference type="RefSeq" id="WP_072709215.1">
    <property type="nucleotide sequence ID" value="NZ_FRCF01000003.1"/>
</dbReference>
<dbReference type="NCBIfam" id="TIGR01488">
    <property type="entry name" value="HAD-SF-IB"/>
    <property type="match status" value="1"/>
</dbReference>
<dbReference type="EMBL" id="FRCF01000003">
    <property type="protein sequence ID" value="SHL87203.1"/>
    <property type="molecule type" value="Genomic_DNA"/>
</dbReference>
<sequence length="222" mass="25911">MKVALFDFDGTLYPEETFDILIEKIKGHPEYKSIYKKFIRNFAPIYIGYKMKLVPKIRMQNKALEKYIQAFKGKDQQEIEAFFHEVADGMAEDLRPDLVGRLRSLKEEDYYIVLISGAFMPLLEGVFKSGHVDYIFGSVIHYDNGMLDIKKRFNRLHSDMKVEILMDHFKSCKVKVDWKNSVAFSDSYSDLKMLELVGNPVAVEPDEKLLKIATEKNWQIYS</sequence>
<name>A0A1M7E652_9BACL</name>
<dbReference type="OrthoDB" id="9794212at2"/>
<evidence type="ECO:0000313" key="3">
    <source>
        <dbReference type="Proteomes" id="UP000184206"/>
    </source>
</evidence>
<dbReference type="InterPro" id="IPR036412">
    <property type="entry name" value="HAD-like_sf"/>
</dbReference>
<dbReference type="InterPro" id="IPR023214">
    <property type="entry name" value="HAD_sf"/>
</dbReference>
<dbReference type="GO" id="GO:0016787">
    <property type="term" value="F:hydrolase activity"/>
    <property type="evidence" value="ECO:0007669"/>
    <property type="project" value="UniProtKB-KW"/>
</dbReference>
<protein>
    <submittedName>
        <fullName evidence="2">HAD-superfamily subfamily IB hydrolase, TIGR01490</fullName>
    </submittedName>
</protein>
<evidence type="ECO:0000313" key="2">
    <source>
        <dbReference type="EMBL" id="SHL87203.1"/>
    </source>
</evidence>